<name>A0A1H4FHA4_9BACT</name>
<dbReference type="AlphaFoldDB" id="A0A1H4FHA4"/>
<protein>
    <submittedName>
        <fullName evidence="1">GLPGLI family protein</fullName>
    </submittedName>
</protein>
<dbReference type="Proteomes" id="UP000199656">
    <property type="component" value="Unassembled WGS sequence"/>
</dbReference>
<dbReference type="InterPro" id="IPR005901">
    <property type="entry name" value="GLPGLI"/>
</dbReference>
<sequence>MRYLNFVIAALLLCTLYSFSYVHKGEPVTQAGVAYYHFTHLRDTNNPHRIWNEDFILVFNNEKSMYTSSTRIDQDSANLAKMKAAEQAGSVTIQMGVLKPVTTESVFIQNNAVYVNKNMNEDSYIIREPLEKINWTIEKETKQLLGYTCQKATGTCKGRKYIAWFTTDIPAGFGPWKLQGLPGLILEASDVAQRIKFTCTSLSANTAVPHQLSLDLPLDGITTTQAEYQRMEKAFREGISMDAANGSDIKVENVTMNGASFKAAGNRNAVNYPLELAQ</sequence>
<keyword evidence="2" id="KW-1185">Reference proteome</keyword>
<evidence type="ECO:0000313" key="2">
    <source>
        <dbReference type="Proteomes" id="UP000199656"/>
    </source>
</evidence>
<organism evidence="1 2">
    <name type="scientific">Chitinophaga terrae</name>
    <name type="common">ex Kim and Jung 2007</name>
    <dbReference type="NCBI Taxonomy" id="408074"/>
    <lineage>
        <taxon>Bacteria</taxon>
        <taxon>Pseudomonadati</taxon>
        <taxon>Bacteroidota</taxon>
        <taxon>Chitinophagia</taxon>
        <taxon>Chitinophagales</taxon>
        <taxon>Chitinophagaceae</taxon>
        <taxon>Chitinophaga</taxon>
    </lineage>
</organism>
<gene>
    <name evidence="1" type="ORF">SAMN05660909_04394</name>
</gene>
<proteinExistence type="predicted"/>
<dbReference type="NCBIfam" id="TIGR01200">
    <property type="entry name" value="GLPGLI"/>
    <property type="match status" value="1"/>
</dbReference>
<dbReference type="EMBL" id="FNRL01000025">
    <property type="protein sequence ID" value="SEA96694.1"/>
    <property type="molecule type" value="Genomic_DNA"/>
</dbReference>
<reference evidence="2" key="1">
    <citation type="submission" date="2016-10" db="EMBL/GenBank/DDBJ databases">
        <authorList>
            <person name="Varghese N."/>
            <person name="Submissions S."/>
        </authorList>
    </citation>
    <scope>NUCLEOTIDE SEQUENCE [LARGE SCALE GENOMIC DNA]</scope>
    <source>
        <strain evidence="2">DSM 23920</strain>
    </source>
</reference>
<dbReference type="Pfam" id="PF22252">
    <property type="entry name" value="PNGase_F-II_N"/>
    <property type="match status" value="1"/>
</dbReference>
<evidence type="ECO:0000313" key="1">
    <source>
        <dbReference type="EMBL" id="SEA96694.1"/>
    </source>
</evidence>
<accession>A0A1H4FHA4</accession>
<dbReference type="RefSeq" id="WP_089764236.1">
    <property type="nucleotide sequence ID" value="NZ_BKAT01000045.1"/>
</dbReference>
<dbReference type="OrthoDB" id="1440774at2"/>